<accession>A0A0N4V3J3</accession>
<evidence type="ECO:0000313" key="3">
    <source>
        <dbReference type="WBParaSite" id="EVEC_0000462601-mRNA-1"/>
    </source>
</evidence>
<keyword evidence="2" id="KW-1185">Reference proteome</keyword>
<protein>
    <submittedName>
        <fullName evidence="3">Hpt domain-containing protein</fullName>
    </submittedName>
</protein>
<reference evidence="3" key="1">
    <citation type="submission" date="2017-02" db="UniProtKB">
        <authorList>
            <consortium name="WormBaseParasite"/>
        </authorList>
    </citation>
    <scope>IDENTIFICATION</scope>
</reference>
<sequence>MKKLEFLEKKLLEQVAEYKSTGKFSEYNDSLVARGGEEIEKASSPTHMLRGMEKQSSLQKELQSSTRLDLYDKEIQALLKEKGCSYENYSPFFAVKN</sequence>
<dbReference type="EMBL" id="UXUI01007827">
    <property type="protein sequence ID" value="VDD89583.1"/>
    <property type="molecule type" value="Genomic_DNA"/>
</dbReference>
<organism evidence="3">
    <name type="scientific">Enterobius vermicularis</name>
    <name type="common">Human pinworm</name>
    <dbReference type="NCBI Taxonomy" id="51028"/>
    <lineage>
        <taxon>Eukaryota</taxon>
        <taxon>Metazoa</taxon>
        <taxon>Ecdysozoa</taxon>
        <taxon>Nematoda</taxon>
        <taxon>Chromadorea</taxon>
        <taxon>Rhabditida</taxon>
        <taxon>Spirurina</taxon>
        <taxon>Oxyuridomorpha</taxon>
        <taxon>Oxyuroidea</taxon>
        <taxon>Oxyuridae</taxon>
        <taxon>Enterobius</taxon>
    </lineage>
</organism>
<proteinExistence type="predicted"/>
<name>A0A0N4V3J3_ENTVE</name>
<evidence type="ECO:0000313" key="1">
    <source>
        <dbReference type="EMBL" id="VDD89583.1"/>
    </source>
</evidence>
<dbReference type="Proteomes" id="UP000274131">
    <property type="component" value="Unassembled WGS sequence"/>
</dbReference>
<dbReference type="AlphaFoldDB" id="A0A0N4V3J3"/>
<evidence type="ECO:0000313" key="2">
    <source>
        <dbReference type="Proteomes" id="UP000274131"/>
    </source>
</evidence>
<reference evidence="1 2" key="2">
    <citation type="submission" date="2018-10" db="EMBL/GenBank/DDBJ databases">
        <authorList>
            <consortium name="Pathogen Informatics"/>
        </authorList>
    </citation>
    <scope>NUCLEOTIDE SEQUENCE [LARGE SCALE GENOMIC DNA]</scope>
</reference>
<dbReference type="WBParaSite" id="EVEC_0000462601-mRNA-1">
    <property type="protein sequence ID" value="EVEC_0000462601-mRNA-1"/>
    <property type="gene ID" value="EVEC_0000462601"/>
</dbReference>
<gene>
    <name evidence="1" type="ORF">EVEC_LOCUS4334</name>
</gene>